<sequence length="389" mass="44955">MLELLFLLLPIAAAYGWYMGRRSAQQDKQQSADRLSREYVDGVNFLLSNQQDKAVDLFLDMLKEDSSTFEAHLTLGNLFRSRGEVERAIRIHQSLMESASLTFEQRLLAIQQLGRDYMAAGVYDRAENMFIQLVGETDFRENAFNSLLTIYQSTSDWNKAIDIAEKLVKLGKQHFREDIAHFYCELALQCMGSDDFTDAISYLSKAAQADKNCARVSIMLGRIYMTQGEYSKATDALKRILEQDKQVVSESLPMLQECYQHLSQPGEWQAFIQRCVEEKCGAIAELHMADILEKKEGRDVAQNYINRQLERHPTMRLFYRLMDYHLTEAEEGRAKESLILLRNMVGEQIRTKPDYRCHKCGFTSRSLYWHCPSCRSWDSIKPIRGLDGQ</sequence>
<evidence type="ECO:0000313" key="7">
    <source>
        <dbReference type="EMBL" id="SFN55138.1"/>
    </source>
</evidence>
<feature type="binding site" evidence="4">
    <location>
        <position position="357"/>
    </location>
    <ligand>
        <name>Fe cation</name>
        <dbReference type="ChEBI" id="CHEBI:24875"/>
    </ligand>
</feature>
<dbReference type="PROSITE" id="PS50005">
    <property type="entry name" value="TPR"/>
    <property type="match status" value="1"/>
</dbReference>
<keyword evidence="4" id="KW-0997">Cell inner membrane</keyword>
<dbReference type="GO" id="GO:0008653">
    <property type="term" value="P:lipopolysaccharide metabolic process"/>
    <property type="evidence" value="ECO:0007669"/>
    <property type="project" value="InterPro"/>
</dbReference>
<evidence type="ECO:0000256" key="1">
    <source>
        <dbReference type="ARBA" id="ARBA00022723"/>
    </source>
</evidence>
<keyword evidence="4" id="KW-1003">Cell membrane</keyword>
<proteinExistence type="inferred from homology"/>
<comment type="function">
    <text evidence="4">Modulates cellular lipopolysaccharide (LPS) levels by regulating LpxC, which is involved in lipid A biosynthesis. May act by modulating the proteolytic activity of FtsH towards LpxC. May also coordinate assembly of proteins involved in LPS synthesis at the plasma membrane.</text>
</comment>
<evidence type="ECO:0000313" key="8">
    <source>
        <dbReference type="Proteomes" id="UP000199011"/>
    </source>
</evidence>
<keyword evidence="4" id="KW-0408">Iron</keyword>
<keyword evidence="3 4" id="KW-0802">TPR repeat</keyword>
<reference evidence="8" key="1">
    <citation type="submission" date="2016-10" db="EMBL/GenBank/DDBJ databases">
        <authorList>
            <person name="Varghese N."/>
            <person name="Submissions S."/>
        </authorList>
    </citation>
    <scope>NUCLEOTIDE SEQUENCE [LARGE SCALE GENOMIC DNA]</scope>
    <source>
        <strain evidence="8">DSM 16522</strain>
    </source>
</reference>
<dbReference type="NCBIfam" id="NF008756">
    <property type="entry name" value="PRK11788.1-4"/>
    <property type="match status" value="1"/>
</dbReference>
<keyword evidence="4" id="KW-1133">Transmembrane helix</keyword>
<feature type="topological domain" description="Cytoplasmic" evidence="4">
    <location>
        <begin position="21"/>
        <end position="389"/>
    </location>
</feature>
<dbReference type="EMBL" id="FOVO01000008">
    <property type="protein sequence ID" value="SFN55138.1"/>
    <property type="molecule type" value="Genomic_DNA"/>
</dbReference>
<dbReference type="RefSeq" id="WP_092518535.1">
    <property type="nucleotide sequence ID" value="NZ_CAWRAH010000047.1"/>
</dbReference>
<evidence type="ECO:0000256" key="3">
    <source>
        <dbReference type="ARBA" id="ARBA00022803"/>
    </source>
</evidence>
<evidence type="ECO:0000256" key="4">
    <source>
        <dbReference type="HAMAP-Rule" id="MF_00994"/>
    </source>
</evidence>
<protein>
    <recommendedName>
        <fullName evidence="4">Lipopolysaccharide assembly protein B</fullName>
    </recommendedName>
</protein>
<evidence type="ECO:0000259" key="6">
    <source>
        <dbReference type="Pfam" id="PF18073"/>
    </source>
</evidence>
<feature type="domain" description="LapB rubredoxin metal binding" evidence="6">
    <location>
        <begin position="355"/>
        <end position="382"/>
    </location>
</feature>
<evidence type="ECO:0000256" key="2">
    <source>
        <dbReference type="ARBA" id="ARBA00022737"/>
    </source>
</evidence>
<dbReference type="PANTHER" id="PTHR45586:SF1">
    <property type="entry name" value="LIPOPOLYSACCHARIDE ASSEMBLY PROTEIN B"/>
    <property type="match status" value="1"/>
</dbReference>
<dbReference type="OrthoDB" id="507476at2"/>
<dbReference type="Pfam" id="PF18073">
    <property type="entry name" value="Zn_ribbon_LapB"/>
    <property type="match status" value="1"/>
</dbReference>
<organism evidence="7 8">
    <name type="scientific">Xenorhabdus japonica</name>
    <dbReference type="NCBI Taxonomy" id="53341"/>
    <lineage>
        <taxon>Bacteria</taxon>
        <taxon>Pseudomonadati</taxon>
        <taxon>Pseudomonadota</taxon>
        <taxon>Gammaproteobacteria</taxon>
        <taxon>Enterobacterales</taxon>
        <taxon>Morganellaceae</taxon>
        <taxon>Xenorhabdus</taxon>
    </lineage>
</organism>
<dbReference type="NCBIfam" id="NF008753">
    <property type="entry name" value="PRK11788.1-1"/>
    <property type="match status" value="1"/>
</dbReference>
<dbReference type="PANTHER" id="PTHR45586">
    <property type="entry name" value="TPR REPEAT-CONTAINING PROTEIN PA4667"/>
    <property type="match status" value="1"/>
</dbReference>
<keyword evidence="1 4" id="KW-0479">Metal-binding</keyword>
<dbReference type="InterPro" id="IPR051012">
    <property type="entry name" value="CellSynth/LPSAsmb/PSIAsmb"/>
</dbReference>
<comment type="similarity">
    <text evidence="4">Belongs to the LapB family.</text>
</comment>
<name>A0A1I4ZY57_9GAMM</name>
<dbReference type="Gene3D" id="1.25.40.10">
    <property type="entry name" value="Tetratricopeptide repeat domain"/>
    <property type="match status" value="1"/>
</dbReference>
<accession>A0A1I4ZY57</accession>
<dbReference type="GO" id="GO:0005506">
    <property type="term" value="F:iron ion binding"/>
    <property type="evidence" value="ECO:0007669"/>
    <property type="project" value="UniProtKB-UniRule"/>
</dbReference>
<dbReference type="GO" id="GO:0046890">
    <property type="term" value="P:regulation of lipid biosynthetic process"/>
    <property type="evidence" value="ECO:0007669"/>
    <property type="project" value="UniProtKB-UniRule"/>
</dbReference>
<gene>
    <name evidence="4" type="primary">lapB</name>
    <name evidence="7" type="ORF">SAMN05421579_10860</name>
</gene>
<dbReference type="STRING" id="53341.SAMN05421579_10860"/>
<dbReference type="InterPro" id="IPR041166">
    <property type="entry name" value="Rubredoxin_2"/>
</dbReference>
<evidence type="ECO:0000256" key="5">
    <source>
        <dbReference type="PROSITE-ProRule" id="PRU00339"/>
    </source>
</evidence>
<dbReference type="Pfam" id="PF14559">
    <property type="entry name" value="TPR_19"/>
    <property type="match status" value="1"/>
</dbReference>
<comment type="subcellular location">
    <subcellularLocation>
        <location evidence="4">Cell inner membrane</location>
        <topology evidence="4">Single-pass membrane protein</topology>
        <orientation evidence="4">Cytoplasmic side</orientation>
    </subcellularLocation>
</comment>
<dbReference type="HAMAP" id="MF_00994">
    <property type="entry name" value="LPS_assembly_LapB"/>
    <property type="match status" value="1"/>
</dbReference>
<dbReference type="InterPro" id="IPR030865">
    <property type="entry name" value="LapB"/>
</dbReference>
<feature type="binding site" evidence="4">
    <location>
        <position position="371"/>
    </location>
    <ligand>
        <name>Fe cation</name>
        <dbReference type="ChEBI" id="CHEBI:24875"/>
    </ligand>
</feature>
<dbReference type="NCBIfam" id="NF008757">
    <property type="entry name" value="PRK11788.1-5"/>
    <property type="match status" value="1"/>
</dbReference>
<feature type="binding site" evidence="4">
    <location>
        <position position="360"/>
    </location>
    <ligand>
        <name>Fe cation</name>
        <dbReference type="ChEBI" id="CHEBI:24875"/>
    </ligand>
</feature>
<feature type="binding site" evidence="4">
    <location>
        <position position="374"/>
    </location>
    <ligand>
        <name>Fe cation</name>
        <dbReference type="ChEBI" id="CHEBI:24875"/>
    </ligand>
</feature>
<keyword evidence="4" id="KW-0812">Transmembrane</keyword>
<dbReference type="SMART" id="SM00028">
    <property type="entry name" value="TPR"/>
    <property type="match status" value="4"/>
</dbReference>
<dbReference type="InterPro" id="IPR019734">
    <property type="entry name" value="TPR_rpt"/>
</dbReference>
<dbReference type="InterPro" id="IPR011990">
    <property type="entry name" value="TPR-like_helical_dom_sf"/>
</dbReference>
<keyword evidence="8" id="KW-1185">Reference proteome</keyword>
<keyword evidence="2 4" id="KW-0677">Repeat</keyword>
<dbReference type="Pfam" id="PF13176">
    <property type="entry name" value="TPR_7"/>
    <property type="match status" value="1"/>
</dbReference>
<dbReference type="AlphaFoldDB" id="A0A1I4ZY57"/>
<keyword evidence="4" id="KW-0472">Membrane</keyword>
<dbReference type="SUPFAM" id="SSF81901">
    <property type="entry name" value="HCP-like"/>
    <property type="match status" value="1"/>
</dbReference>
<dbReference type="Proteomes" id="UP000199011">
    <property type="component" value="Unassembled WGS sequence"/>
</dbReference>
<feature type="repeat" description="TPR" evidence="5">
    <location>
        <begin position="214"/>
        <end position="247"/>
    </location>
</feature>
<dbReference type="GO" id="GO:0009898">
    <property type="term" value="C:cytoplasmic side of plasma membrane"/>
    <property type="evidence" value="ECO:0007669"/>
    <property type="project" value="UniProtKB-UniRule"/>
</dbReference>